<proteinExistence type="predicted"/>
<dbReference type="Gene3D" id="3.80.10.10">
    <property type="entry name" value="Ribonuclease Inhibitor"/>
    <property type="match status" value="1"/>
</dbReference>
<dbReference type="PANTHER" id="PTHR38926:SF64">
    <property type="entry name" value="F-BOX DOMAIN-CONTAINING PROTEIN"/>
    <property type="match status" value="1"/>
</dbReference>
<evidence type="ECO:0000313" key="2">
    <source>
        <dbReference type="Proteomes" id="UP000703269"/>
    </source>
</evidence>
<reference evidence="1 2" key="1">
    <citation type="submission" date="2021-08" db="EMBL/GenBank/DDBJ databases">
        <title>Draft Genome Sequence of Phanerochaete sordida strain YK-624.</title>
        <authorList>
            <person name="Mori T."/>
            <person name="Dohra H."/>
            <person name="Suzuki T."/>
            <person name="Kawagishi H."/>
            <person name="Hirai H."/>
        </authorList>
    </citation>
    <scope>NUCLEOTIDE SEQUENCE [LARGE SCALE GENOMIC DNA]</scope>
    <source>
        <strain evidence="1 2">YK-624</strain>
    </source>
</reference>
<dbReference type="Proteomes" id="UP000703269">
    <property type="component" value="Unassembled WGS sequence"/>
</dbReference>
<comment type="caution">
    <text evidence="1">The sequence shown here is derived from an EMBL/GenBank/DDBJ whole genome shotgun (WGS) entry which is preliminary data.</text>
</comment>
<dbReference type="SUPFAM" id="SSF52047">
    <property type="entry name" value="RNI-like"/>
    <property type="match status" value="1"/>
</dbReference>
<accession>A0A9P3LM82</accession>
<evidence type="ECO:0000313" key="1">
    <source>
        <dbReference type="EMBL" id="GJE99444.1"/>
    </source>
</evidence>
<dbReference type="EMBL" id="BPQB01000109">
    <property type="protein sequence ID" value="GJE99444.1"/>
    <property type="molecule type" value="Genomic_DNA"/>
</dbReference>
<protein>
    <recommendedName>
        <fullName evidence="3">F-box domain-containing protein</fullName>
    </recommendedName>
</protein>
<evidence type="ECO:0008006" key="3">
    <source>
        <dbReference type="Google" id="ProtNLM"/>
    </source>
</evidence>
<dbReference type="InterPro" id="IPR032675">
    <property type="entry name" value="LRR_dom_sf"/>
</dbReference>
<sequence length="375" mass="42208">MTALLPNIRQLVVEYDFLSSDNHTSSPEPEPSNALYLYLFLSPKLQNATLETWGKDSMPLLHQLAISCPQLRYLGMNSFPETVGFVRCFSSLEGLSCSENPIDASVLDQMAYLPSLRELCVALPDDFSRIERRGPHDQLPFAALKTLDLCGPSEPQHIIKFLRSVDLKQLHNLSLFLSQCQADEALKTLNAVSKFTTLRSLDISAFHTKVYSYFPPQAILRLSHLEKLEFSLGGMSTTNHSAEELGRACPKLRHLKMQYGSDQFWTLDVLESFATHLPALEHLIITLDTTVAPVLGEPKARSQVPISLDLESSQLSKEHWEPTAAYIARVYPNATFTSNSLWRNWADEKLVDVDENMLNWRYVGRAVKKARSGSP</sequence>
<dbReference type="AlphaFoldDB" id="A0A9P3LM82"/>
<keyword evidence="2" id="KW-1185">Reference proteome</keyword>
<organism evidence="1 2">
    <name type="scientific">Phanerochaete sordida</name>
    <dbReference type="NCBI Taxonomy" id="48140"/>
    <lineage>
        <taxon>Eukaryota</taxon>
        <taxon>Fungi</taxon>
        <taxon>Dikarya</taxon>
        <taxon>Basidiomycota</taxon>
        <taxon>Agaricomycotina</taxon>
        <taxon>Agaricomycetes</taxon>
        <taxon>Polyporales</taxon>
        <taxon>Phanerochaetaceae</taxon>
        <taxon>Phanerochaete</taxon>
    </lineage>
</organism>
<gene>
    <name evidence="1" type="ORF">PsYK624_157070</name>
</gene>
<name>A0A9P3LM82_9APHY</name>
<dbReference type="PANTHER" id="PTHR38926">
    <property type="entry name" value="F-BOX DOMAIN CONTAINING PROTEIN, EXPRESSED"/>
    <property type="match status" value="1"/>
</dbReference>